<dbReference type="Pfam" id="PF02826">
    <property type="entry name" value="2-Hacid_dh_C"/>
    <property type="match status" value="1"/>
</dbReference>
<dbReference type="Gene3D" id="3.40.50.720">
    <property type="entry name" value="NAD(P)-binding Rossmann-like Domain"/>
    <property type="match status" value="2"/>
</dbReference>
<keyword evidence="3" id="KW-0520">NAD</keyword>
<keyword evidence="8" id="KW-1185">Reference proteome</keyword>
<dbReference type="PANTHER" id="PTHR43026:SF1">
    <property type="entry name" value="2-HYDROXYACID DEHYDROGENASE HOMOLOG 1-RELATED"/>
    <property type="match status" value="1"/>
</dbReference>
<dbReference type="GO" id="GO:0008720">
    <property type="term" value="F:D-lactate dehydrogenase (NAD+) activity"/>
    <property type="evidence" value="ECO:0007669"/>
    <property type="project" value="UniProtKB-EC"/>
</dbReference>
<comment type="similarity">
    <text evidence="1 4">Belongs to the D-isomer specific 2-hydroxyacid dehydrogenase family.</text>
</comment>
<dbReference type="SUPFAM" id="SSF51735">
    <property type="entry name" value="NAD(P)-binding Rossmann-fold domains"/>
    <property type="match status" value="1"/>
</dbReference>
<dbReference type="InterPro" id="IPR058205">
    <property type="entry name" value="D-LDH-like"/>
</dbReference>
<protein>
    <submittedName>
        <fullName evidence="7">2-hydroxyacid dehydrogenase</fullName>
        <ecNumber evidence="7">1.1.1.28</ecNumber>
    </submittedName>
</protein>
<evidence type="ECO:0000256" key="3">
    <source>
        <dbReference type="ARBA" id="ARBA00023027"/>
    </source>
</evidence>
<keyword evidence="2 4" id="KW-0560">Oxidoreductase</keyword>
<name>A0ABV3DCA2_9ACTN</name>
<evidence type="ECO:0000259" key="6">
    <source>
        <dbReference type="Pfam" id="PF02826"/>
    </source>
</evidence>
<proteinExistence type="inferred from homology"/>
<dbReference type="InterPro" id="IPR029753">
    <property type="entry name" value="D-isomer_DH_CS"/>
</dbReference>
<dbReference type="PROSITE" id="PS00065">
    <property type="entry name" value="D_2_HYDROXYACID_DH_1"/>
    <property type="match status" value="1"/>
</dbReference>
<feature type="domain" description="D-isomer specific 2-hydroxyacid dehydrogenase catalytic" evidence="5">
    <location>
        <begin position="8"/>
        <end position="326"/>
    </location>
</feature>
<dbReference type="InterPro" id="IPR036291">
    <property type="entry name" value="NAD(P)-bd_dom_sf"/>
</dbReference>
<dbReference type="InterPro" id="IPR006139">
    <property type="entry name" value="D-isomer_2_OHA_DH_cat_dom"/>
</dbReference>
<dbReference type="Proteomes" id="UP001551482">
    <property type="component" value="Unassembled WGS sequence"/>
</dbReference>
<evidence type="ECO:0000259" key="5">
    <source>
        <dbReference type="Pfam" id="PF00389"/>
    </source>
</evidence>
<dbReference type="EC" id="1.1.1.28" evidence="7"/>
<dbReference type="PROSITE" id="PS00671">
    <property type="entry name" value="D_2_HYDROXYACID_DH_3"/>
    <property type="match status" value="1"/>
</dbReference>
<reference evidence="7 8" key="1">
    <citation type="submission" date="2024-06" db="EMBL/GenBank/DDBJ databases">
        <title>The Natural Products Discovery Center: Release of the First 8490 Sequenced Strains for Exploring Actinobacteria Biosynthetic Diversity.</title>
        <authorList>
            <person name="Kalkreuter E."/>
            <person name="Kautsar S.A."/>
            <person name="Yang D."/>
            <person name="Bader C.D."/>
            <person name="Teijaro C.N."/>
            <person name="Fluegel L."/>
            <person name="Davis C.M."/>
            <person name="Simpson J.R."/>
            <person name="Lauterbach L."/>
            <person name="Steele A.D."/>
            <person name="Gui C."/>
            <person name="Meng S."/>
            <person name="Li G."/>
            <person name="Viehrig K."/>
            <person name="Ye F."/>
            <person name="Su P."/>
            <person name="Kiefer A.F."/>
            <person name="Nichols A."/>
            <person name="Cepeda A.J."/>
            <person name="Yan W."/>
            <person name="Fan B."/>
            <person name="Jiang Y."/>
            <person name="Adhikari A."/>
            <person name="Zheng C.-J."/>
            <person name="Schuster L."/>
            <person name="Cowan T.M."/>
            <person name="Smanski M.J."/>
            <person name="Chevrette M.G."/>
            <person name="De Carvalho L.P.S."/>
            <person name="Shen B."/>
        </authorList>
    </citation>
    <scope>NUCLEOTIDE SEQUENCE [LARGE SCALE GENOMIC DNA]</scope>
    <source>
        <strain evidence="7 8">NPDC048946</strain>
    </source>
</reference>
<dbReference type="InterPro" id="IPR006140">
    <property type="entry name" value="D-isomer_DH_NAD-bd"/>
</dbReference>
<sequence length="329" mass="36480">MEILAYGVESYERPLLRKAFDGRYELRCLDVNLDEDTVVLANGHEIVLTNVNAKADAEVLRRLAAGGTRLLTQRSTGFNNIDLDAASRHGITVMRVSHYSPYAVAEFAWALVQAVNRHLPRAVVRTRDFDFRLDGLLGRDMHGRTVGVVGTGRIGEAFARIAHGHGCPLIGWDLVENPACRELGMEYAELPDLLSRSDLVSLHVPLTPDTHHLIDAAALDAMREDALLVNTSRGGLVDTFALVAALRRGMLGGVALDVYEEEEHFFYRDLSNRRVTDDVLARLMTYPNVLVTSHQAFFTEEAIDAILGTTLRNVDDFLAGRTTENTLTR</sequence>
<dbReference type="InterPro" id="IPR029752">
    <property type="entry name" value="D-isomer_DH_CS1"/>
</dbReference>
<dbReference type="PANTHER" id="PTHR43026">
    <property type="entry name" value="2-HYDROXYACID DEHYDROGENASE HOMOLOG 1-RELATED"/>
    <property type="match status" value="1"/>
</dbReference>
<gene>
    <name evidence="7" type="ORF">AB0C36_07730</name>
</gene>
<dbReference type="RefSeq" id="WP_358350757.1">
    <property type="nucleotide sequence ID" value="NZ_JBEZFP010000013.1"/>
</dbReference>
<organism evidence="7 8">
    <name type="scientific">Streptodolium elevatio</name>
    <dbReference type="NCBI Taxonomy" id="3157996"/>
    <lineage>
        <taxon>Bacteria</taxon>
        <taxon>Bacillati</taxon>
        <taxon>Actinomycetota</taxon>
        <taxon>Actinomycetes</taxon>
        <taxon>Kitasatosporales</taxon>
        <taxon>Streptomycetaceae</taxon>
        <taxon>Streptodolium</taxon>
    </lineage>
</organism>
<dbReference type="Pfam" id="PF00389">
    <property type="entry name" value="2-Hacid_dh"/>
    <property type="match status" value="1"/>
</dbReference>
<evidence type="ECO:0000256" key="4">
    <source>
        <dbReference type="RuleBase" id="RU003719"/>
    </source>
</evidence>
<dbReference type="EMBL" id="JBEZFP010000013">
    <property type="protein sequence ID" value="MEU8133382.1"/>
    <property type="molecule type" value="Genomic_DNA"/>
</dbReference>
<comment type="caution">
    <text evidence="7">The sequence shown here is derived from an EMBL/GenBank/DDBJ whole genome shotgun (WGS) entry which is preliminary data.</text>
</comment>
<accession>A0ABV3DCA2</accession>
<evidence type="ECO:0000313" key="8">
    <source>
        <dbReference type="Proteomes" id="UP001551482"/>
    </source>
</evidence>
<evidence type="ECO:0000256" key="1">
    <source>
        <dbReference type="ARBA" id="ARBA00005854"/>
    </source>
</evidence>
<dbReference type="SUPFAM" id="SSF52283">
    <property type="entry name" value="Formate/glycerate dehydrogenase catalytic domain-like"/>
    <property type="match status" value="1"/>
</dbReference>
<dbReference type="CDD" id="cd12183">
    <property type="entry name" value="LDH_like_2"/>
    <property type="match status" value="1"/>
</dbReference>
<feature type="domain" description="D-isomer specific 2-hydroxyacid dehydrogenase NAD-binding" evidence="6">
    <location>
        <begin position="110"/>
        <end position="296"/>
    </location>
</feature>
<evidence type="ECO:0000313" key="7">
    <source>
        <dbReference type="EMBL" id="MEU8133382.1"/>
    </source>
</evidence>
<evidence type="ECO:0000256" key="2">
    <source>
        <dbReference type="ARBA" id="ARBA00023002"/>
    </source>
</evidence>